<dbReference type="OrthoDB" id="3813297at2"/>
<dbReference type="InterPro" id="IPR036291">
    <property type="entry name" value="NAD(P)-bd_dom_sf"/>
</dbReference>
<dbReference type="SUPFAM" id="SSF50129">
    <property type="entry name" value="GroES-like"/>
    <property type="match status" value="1"/>
</dbReference>
<evidence type="ECO:0000313" key="4">
    <source>
        <dbReference type="EMBL" id="SDM61293.1"/>
    </source>
</evidence>
<evidence type="ECO:0000256" key="1">
    <source>
        <dbReference type="ARBA" id="ARBA00022857"/>
    </source>
</evidence>
<dbReference type="EMBL" id="FNDJ01000049">
    <property type="protein sequence ID" value="SDM61293.1"/>
    <property type="molecule type" value="Genomic_DNA"/>
</dbReference>
<gene>
    <name evidence="4" type="ORF">SAMN05421869_14926</name>
</gene>
<dbReference type="InterPro" id="IPR013154">
    <property type="entry name" value="ADH-like_N"/>
</dbReference>
<dbReference type="Proteomes" id="UP000199202">
    <property type="component" value="Unassembled WGS sequence"/>
</dbReference>
<dbReference type="Gene3D" id="3.90.180.10">
    <property type="entry name" value="Medium-chain alcohol dehydrogenases, catalytic domain"/>
    <property type="match status" value="1"/>
</dbReference>
<sequence>MRALIYDPDTAHGVRFGEVDEPQPHPSQALIKVEAASLNFGELAFAARQLRPGDVFGKDAAGTIVQAAADGSGPPQGARVTSFAGTGGWAERRAVDTTNLTVVPPAVDLAAASALPAAGVTALQAVRRLGPVLGRRVLVTGASGGVGRFAVQLAARAGAHVIASVGSPERAEGLQALGAREILAGTAKPAEPVFGVLDNVGGNLLAEGFGALEDGGIALSIGWASREPTIIDFEEERMKGALKRLEPFTVAAPFGPDLAYLIHLLEKGNLDPQIGWRGPWERVDEAIDALLGRRVPGKAVLDLILRDRPATTRPDRPAPSR</sequence>
<proteinExistence type="predicted"/>
<feature type="domain" description="Enoyl reductase (ER)" evidence="3">
    <location>
        <begin position="9"/>
        <end position="301"/>
    </location>
</feature>
<organism evidence="4 5">
    <name type="scientific">Nonomuraea jiangxiensis</name>
    <dbReference type="NCBI Taxonomy" id="633440"/>
    <lineage>
        <taxon>Bacteria</taxon>
        <taxon>Bacillati</taxon>
        <taxon>Actinomycetota</taxon>
        <taxon>Actinomycetes</taxon>
        <taxon>Streptosporangiales</taxon>
        <taxon>Streptosporangiaceae</taxon>
        <taxon>Nonomuraea</taxon>
    </lineage>
</organism>
<dbReference type="GO" id="GO:0016651">
    <property type="term" value="F:oxidoreductase activity, acting on NAD(P)H"/>
    <property type="evidence" value="ECO:0007669"/>
    <property type="project" value="TreeGrafter"/>
</dbReference>
<keyword evidence="1" id="KW-0521">NADP</keyword>
<dbReference type="PANTHER" id="PTHR48106">
    <property type="entry name" value="QUINONE OXIDOREDUCTASE PIG3-RELATED"/>
    <property type="match status" value="1"/>
</dbReference>
<protein>
    <submittedName>
        <fullName evidence="4">NADPH:quinone reductase</fullName>
    </submittedName>
</protein>
<reference evidence="4 5" key="1">
    <citation type="submission" date="2016-10" db="EMBL/GenBank/DDBJ databases">
        <authorList>
            <person name="de Groot N.N."/>
        </authorList>
    </citation>
    <scope>NUCLEOTIDE SEQUENCE [LARGE SCALE GENOMIC DNA]</scope>
    <source>
        <strain evidence="4 5">CGMCC 4.6533</strain>
    </source>
</reference>
<dbReference type="AlphaFoldDB" id="A0A1G9UN69"/>
<dbReference type="CDD" id="cd08270">
    <property type="entry name" value="MDR4"/>
    <property type="match status" value="1"/>
</dbReference>
<dbReference type="SMART" id="SM00829">
    <property type="entry name" value="PKS_ER"/>
    <property type="match status" value="1"/>
</dbReference>
<evidence type="ECO:0000259" key="3">
    <source>
        <dbReference type="SMART" id="SM00829"/>
    </source>
</evidence>
<accession>A0A1G9UN69</accession>
<evidence type="ECO:0000256" key="2">
    <source>
        <dbReference type="ARBA" id="ARBA00023002"/>
    </source>
</evidence>
<dbReference type="Pfam" id="PF13602">
    <property type="entry name" value="ADH_zinc_N_2"/>
    <property type="match status" value="1"/>
</dbReference>
<dbReference type="SUPFAM" id="SSF51735">
    <property type="entry name" value="NAD(P)-binding Rossmann-fold domains"/>
    <property type="match status" value="1"/>
</dbReference>
<name>A0A1G9UN69_9ACTN</name>
<dbReference type="GO" id="GO:0070402">
    <property type="term" value="F:NADPH binding"/>
    <property type="evidence" value="ECO:0007669"/>
    <property type="project" value="TreeGrafter"/>
</dbReference>
<keyword evidence="2" id="KW-0560">Oxidoreductase</keyword>
<dbReference type="InterPro" id="IPR020843">
    <property type="entry name" value="ER"/>
</dbReference>
<keyword evidence="5" id="KW-1185">Reference proteome</keyword>
<dbReference type="InterPro" id="IPR011032">
    <property type="entry name" value="GroES-like_sf"/>
</dbReference>
<evidence type="ECO:0000313" key="5">
    <source>
        <dbReference type="Proteomes" id="UP000199202"/>
    </source>
</evidence>
<dbReference type="Pfam" id="PF08240">
    <property type="entry name" value="ADH_N"/>
    <property type="match status" value="1"/>
</dbReference>
<dbReference type="Gene3D" id="3.40.50.720">
    <property type="entry name" value="NAD(P)-binding Rossmann-like Domain"/>
    <property type="match status" value="1"/>
</dbReference>
<dbReference type="STRING" id="633440.SAMN05421869_14926"/>